<dbReference type="InterPro" id="IPR000008">
    <property type="entry name" value="C2_dom"/>
</dbReference>
<feature type="compositionally biased region" description="Basic and acidic residues" evidence="1">
    <location>
        <begin position="847"/>
        <end position="868"/>
    </location>
</feature>
<feature type="domain" description="C2" evidence="2">
    <location>
        <begin position="65"/>
        <end position="208"/>
    </location>
</feature>
<sequence length="1138" mass="132380">MNYFKQLKRNNDDANEEDKKEDNKEEDDEENKEDKKEDKKEDEKKDDKEKRDRTVPPLITNLKRKRPHMTRERWMEMAQIRRWNVRITNISIENLYKESYDPFIEFVVGGDFKIIPKKIKKGQVKNVYTGTLGYSKKTEVIRNLEVKDSKLMETRIQCEYQGSYFDVQEQFLRIDVWDWEKWNLNEFLGRVEISLIELIQGDVDQEFVIMKYGEKKKIKLCKINFTISFQEIWDFILGFSDWSGCGIINDKGEDDPSPSLEISLATQGIFRKRIKTKVVEKEQNPQWPIIRGDIHFRGTINELENQQLSIILYDGGLLNSRKVGVKITDLFGILDSGSITTDLMQQNKRSGGHQCSIKGRINIIKSPKYRQTGEIVLLNSEGQYLCVSVMRVDNVVLPNDKGVVNTFIEVSWGGYMKKTKTAFRTYKPIFNDTFYFPINVPQGLFGNNEDERNKAIMKELVLYSNIHFNFWAIDEQLSNDSLGSAAFFVNELQNAKIQEKEFFDEKTQSSQVMKVRVWSGKKQLTSPFIESGTISNLFIDVWVLYENEKKLEYDELPKEISDNLPDDFENLSREWESTAKDMMEAFPEETQRDFLYMVKDEQDKDRFLPMFVSKLGYPNPSKLIKKSDDNIPVDYLTVETLAECCYYCSLIPFSGSANPIWSSPEFLVHMKKGENEDHAIILACLFMSVIKEVRDDNEKNSDDEINEENSEMTKESLQTVRTKVKGKKDEETSKTEESDMNNRVFVCVGSLKQRKTQHVWVMTINEDYSGVTYWEVTNNTSFALEKRVSNSENLMKFLNKEEVEGTALKVRKNSDEDETKKDPGNDEDYEAQDDDMSEGSMDDVDDPEKNAEKTKKHGDERLKKEDLPTDLRFKYKSKNINPKDDIGKKSGGTFLENKRAGEQKDPKNYASLVQEPRLLPGANEVDVPYRTIDIIFNNKNIYMNLQHFDPSRILFDLYDNTLWNPFIAKSTKIISAFYPPPILLPPLHLPLAKKLQSNILKEIKIGISALRSGKNLPTSWKNQKDQCVELMEQHLIFLERASRGEISDDVIVAKKRNWGLKMRQFMPTYYRLSALPAHFNFPEPDRISQIFIEKAKEFFCMQHKNMKWAVAVRIFPYVSKITSVRILVTAFYPVPGGQ</sequence>
<evidence type="ECO:0000256" key="1">
    <source>
        <dbReference type="SAM" id="MobiDB-lite"/>
    </source>
</evidence>
<dbReference type="PROSITE" id="PS50004">
    <property type="entry name" value="C2"/>
    <property type="match status" value="2"/>
</dbReference>
<protein>
    <recommendedName>
        <fullName evidence="2">C2 domain-containing protein</fullName>
    </recommendedName>
</protein>
<feature type="region of interest" description="Disordered" evidence="1">
    <location>
        <begin position="697"/>
        <end position="738"/>
    </location>
</feature>
<dbReference type="Gene3D" id="2.60.40.150">
    <property type="entry name" value="C2 domain"/>
    <property type="match status" value="2"/>
</dbReference>
<evidence type="ECO:0000313" key="4">
    <source>
        <dbReference type="Proteomes" id="UP000187209"/>
    </source>
</evidence>
<dbReference type="InterPro" id="IPR056290">
    <property type="entry name" value="CEPT76/DRC7_peptidase-like_dom"/>
</dbReference>
<dbReference type="EMBL" id="MPUH01000150">
    <property type="protein sequence ID" value="OMJ88480.1"/>
    <property type="molecule type" value="Genomic_DNA"/>
</dbReference>
<dbReference type="AlphaFoldDB" id="A0A1R2CHQ1"/>
<evidence type="ECO:0000259" key="2">
    <source>
        <dbReference type="PROSITE" id="PS50004"/>
    </source>
</evidence>
<feature type="compositionally biased region" description="Basic and acidic residues" evidence="1">
    <location>
        <begin position="9"/>
        <end position="23"/>
    </location>
</feature>
<feature type="region of interest" description="Disordered" evidence="1">
    <location>
        <begin position="881"/>
        <end position="903"/>
    </location>
</feature>
<dbReference type="Pfam" id="PF24652">
    <property type="entry name" value="CEP76_C"/>
    <property type="match status" value="1"/>
</dbReference>
<keyword evidence="4" id="KW-1185">Reference proteome</keyword>
<dbReference type="Pfam" id="PF24656">
    <property type="entry name" value="CEPT76_peptidase"/>
    <property type="match status" value="1"/>
</dbReference>
<accession>A0A1R2CHQ1</accession>
<organism evidence="3 4">
    <name type="scientific">Stentor coeruleus</name>
    <dbReference type="NCBI Taxonomy" id="5963"/>
    <lineage>
        <taxon>Eukaryota</taxon>
        <taxon>Sar</taxon>
        <taxon>Alveolata</taxon>
        <taxon>Ciliophora</taxon>
        <taxon>Postciliodesmatophora</taxon>
        <taxon>Heterotrichea</taxon>
        <taxon>Heterotrichida</taxon>
        <taxon>Stentoridae</taxon>
        <taxon>Stentor</taxon>
    </lineage>
</organism>
<dbReference type="SUPFAM" id="SSF49562">
    <property type="entry name" value="C2 domain (Calcium/lipid-binding domain, CaLB)"/>
    <property type="match status" value="3"/>
</dbReference>
<feature type="compositionally biased region" description="Basic and acidic residues" evidence="1">
    <location>
        <begin position="727"/>
        <end position="737"/>
    </location>
</feature>
<dbReference type="InterPro" id="IPR035892">
    <property type="entry name" value="C2_domain_sf"/>
</dbReference>
<dbReference type="CDD" id="cd00030">
    <property type="entry name" value="C2"/>
    <property type="match status" value="2"/>
</dbReference>
<name>A0A1R2CHQ1_9CILI</name>
<reference evidence="3 4" key="1">
    <citation type="submission" date="2016-11" db="EMBL/GenBank/DDBJ databases">
        <title>The macronuclear genome of Stentor coeruleus: a giant cell with tiny introns.</title>
        <authorList>
            <person name="Slabodnick M."/>
            <person name="Ruby J.G."/>
            <person name="Reiff S.B."/>
            <person name="Swart E.C."/>
            <person name="Gosai S."/>
            <person name="Prabakaran S."/>
            <person name="Witkowska E."/>
            <person name="Larue G.E."/>
            <person name="Fisher S."/>
            <person name="Freeman R.M."/>
            <person name="Gunawardena J."/>
            <person name="Chu W."/>
            <person name="Stover N.A."/>
            <person name="Gregory B.D."/>
            <person name="Nowacki M."/>
            <person name="Derisi J."/>
            <person name="Roy S.W."/>
            <person name="Marshall W.F."/>
            <person name="Sood P."/>
        </authorList>
    </citation>
    <scope>NUCLEOTIDE SEQUENCE [LARGE SCALE GENOMIC DNA]</scope>
    <source>
        <strain evidence="3">WM001</strain>
    </source>
</reference>
<proteinExistence type="predicted"/>
<dbReference type="InterPro" id="IPR052299">
    <property type="entry name" value="CEP76"/>
</dbReference>
<dbReference type="OrthoDB" id="67700at2759"/>
<dbReference type="PANTHER" id="PTHR46436:SF2">
    <property type="entry name" value="CHROMOSOME UNDETERMINED SCAFFOLD_119, WHOLE GENOME SHOTGUN SEQUENCE"/>
    <property type="match status" value="1"/>
</dbReference>
<feature type="compositionally biased region" description="Basic and acidic residues" evidence="1">
    <location>
        <begin position="812"/>
        <end position="824"/>
    </location>
</feature>
<dbReference type="InterPro" id="IPR056288">
    <property type="entry name" value="CEP76_C"/>
</dbReference>
<dbReference type="Proteomes" id="UP000187209">
    <property type="component" value="Unassembled WGS sequence"/>
</dbReference>
<comment type="caution">
    <text evidence="3">The sequence shown here is derived from an EMBL/GenBank/DDBJ whole genome shotgun (WGS) entry which is preliminary data.</text>
</comment>
<feature type="domain" description="C2" evidence="2">
    <location>
        <begin position="365"/>
        <end position="502"/>
    </location>
</feature>
<evidence type="ECO:0000313" key="3">
    <source>
        <dbReference type="EMBL" id="OMJ88480.1"/>
    </source>
</evidence>
<dbReference type="PANTHER" id="PTHR46436">
    <property type="entry name" value="CENTROSOMAL PROTEIN OF 76 KDA"/>
    <property type="match status" value="1"/>
</dbReference>
<feature type="region of interest" description="Disordered" evidence="1">
    <location>
        <begin position="808"/>
        <end position="868"/>
    </location>
</feature>
<feature type="compositionally biased region" description="Basic and acidic residues" evidence="1">
    <location>
        <begin position="32"/>
        <end position="54"/>
    </location>
</feature>
<gene>
    <name evidence="3" type="ORF">SteCoe_9609</name>
</gene>
<dbReference type="Pfam" id="PF00168">
    <property type="entry name" value="C2"/>
    <property type="match status" value="3"/>
</dbReference>
<feature type="region of interest" description="Disordered" evidence="1">
    <location>
        <begin position="1"/>
        <end position="58"/>
    </location>
</feature>
<dbReference type="SMART" id="SM00239">
    <property type="entry name" value="C2"/>
    <property type="match status" value="3"/>
</dbReference>
<feature type="compositionally biased region" description="Acidic residues" evidence="1">
    <location>
        <begin position="825"/>
        <end position="846"/>
    </location>
</feature>